<organism evidence="1 2">
    <name type="scientific">Tuber aestivum</name>
    <name type="common">summer truffle</name>
    <dbReference type="NCBI Taxonomy" id="59557"/>
    <lineage>
        <taxon>Eukaryota</taxon>
        <taxon>Fungi</taxon>
        <taxon>Dikarya</taxon>
        <taxon>Ascomycota</taxon>
        <taxon>Pezizomycotina</taxon>
        <taxon>Pezizomycetes</taxon>
        <taxon>Pezizales</taxon>
        <taxon>Tuberaceae</taxon>
        <taxon>Tuber</taxon>
    </lineage>
</organism>
<sequence length="49" mass="5820">SQVFLGRQFRRSLIGHWLRHRVFVSCNQRVLTGCLRSLVLKIKRIKGKK</sequence>
<name>A0A292Q6M4_9PEZI</name>
<evidence type="ECO:0000313" key="2">
    <source>
        <dbReference type="Proteomes" id="UP001412239"/>
    </source>
</evidence>
<proteinExistence type="predicted"/>
<reference evidence="1" key="1">
    <citation type="submission" date="2015-10" db="EMBL/GenBank/DDBJ databases">
        <authorList>
            <person name="Regsiter A."/>
            <person name="william w."/>
        </authorList>
    </citation>
    <scope>NUCLEOTIDE SEQUENCE</scope>
    <source>
        <strain evidence="1">Montdore</strain>
    </source>
</reference>
<feature type="non-terminal residue" evidence="1">
    <location>
        <position position="49"/>
    </location>
</feature>
<dbReference type="AlphaFoldDB" id="A0A292Q6M4"/>
<dbReference type="EMBL" id="LN890957">
    <property type="protein sequence ID" value="CUS14578.1"/>
    <property type="molecule type" value="Genomic_DNA"/>
</dbReference>
<keyword evidence="2" id="KW-1185">Reference proteome</keyword>
<gene>
    <name evidence="1" type="ORF">GSTUAT00001309001</name>
</gene>
<accession>A0A292Q6M4</accession>
<protein>
    <submittedName>
        <fullName evidence="1">Uncharacterized protein</fullName>
    </submittedName>
</protein>
<feature type="non-terminal residue" evidence="1">
    <location>
        <position position="1"/>
    </location>
</feature>
<evidence type="ECO:0000313" key="1">
    <source>
        <dbReference type="EMBL" id="CUS14578.1"/>
    </source>
</evidence>
<dbReference type="Proteomes" id="UP001412239">
    <property type="component" value="Unassembled WGS sequence"/>
</dbReference>